<evidence type="ECO:0000313" key="2">
    <source>
        <dbReference type="Proteomes" id="UP000248079"/>
    </source>
</evidence>
<proteinExistence type="predicted"/>
<gene>
    <name evidence="1" type="ORF">DF185_01490</name>
</gene>
<keyword evidence="2" id="KW-1185">Reference proteome</keyword>
<dbReference type="AlphaFoldDB" id="A0A2V4A2A6"/>
<accession>A0A2V4A2A6</accession>
<reference evidence="1 2" key="1">
    <citation type="submission" date="2018-05" db="EMBL/GenBank/DDBJ databases">
        <title>Marinifilum breve JC075T sp. nov., a marine bacterium isolated from Yongle Blue Hole in the South China Sea.</title>
        <authorList>
            <person name="Fu T."/>
        </authorList>
    </citation>
    <scope>NUCLEOTIDE SEQUENCE [LARGE SCALE GENOMIC DNA]</scope>
    <source>
        <strain evidence="1 2">JC075</strain>
    </source>
</reference>
<dbReference type="Proteomes" id="UP000248079">
    <property type="component" value="Unassembled WGS sequence"/>
</dbReference>
<dbReference type="EMBL" id="QFLI01000001">
    <property type="protein sequence ID" value="PXY02792.1"/>
    <property type="molecule type" value="Genomic_DNA"/>
</dbReference>
<evidence type="ECO:0000313" key="1">
    <source>
        <dbReference type="EMBL" id="PXY02792.1"/>
    </source>
</evidence>
<dbReference type="OrthoDB" id="1119054at2"/>
<protein>
    <submittedName>
        <fullName evidence="1">Uncharacterized protein</fullName>
    </submittedName>
</protein>
<sequence length="143" mass="16129">MDAILLKDSLTTNDIKDLILKGVNDMDINQDKRNEIEIESNQLAAAFVEAINYHTENGKNNDSSYAFQIAVKFNNFTEEFRRIFVTNYQKDILVGFGISAIWMGILNGLDAESGIMPNHPFKREIASCLVSITEILDENKPQA</sequence>
<organism evidence="1 2">
    <name type="scientific">Marinifilum breve</name>
    <dbReference type="NCBI Taxonomy" id="2184082"/>
    <lineage>
        <taxon>Bacteria</taxon>
        <taxon>Pseudomonadati</taxon>
        <taxon>Bacteroidota</taxon>
        <taxon>Bacteroidia</taxon>
        <taxon>Marinilabiliales</taxon>
        <taxon>Marinifilaceae</taxon>
    </lineage>
</organism>
<dbReference type="RefSeq" id="WP_110358951.1">
    <property type="nucleotide sequence ID" value="NZ_QFLI01000001.1"/>
</dbReference>
<comment type="caution">
    <text evidence="1">The sequence shown here is derived from an EMBL/GenBank/DDBJ whole genome shotgun (WGS) entry which is preliminary data.</text>
</comment>
<name>A0A2V4A2A6_9BACT</name>